<proteinExistence type="predicted"/>
<dbReference type="Pfam" id="PF13977">
    <property type="entry name" value="TetR_C_6"/>
    <property type="match status" value="1"/>
</dbReference>
<dbReference type="Proteomes" id="UP000618943">
    <property type="component" value="Unassembled WGS sequence"/>
</dbReference>
<dbReference type="EMBL" id="JAEOAH010000003">
    <property type="protein sequence ID" value="MBK3493895.1"/>
    <property type="molecule type" value="Genomic_DNA"/>
</dbReference>
<dbReference type="InterPro" id="IPR036271">
    <property type="entry name" value="Tet_transcr_reg_TetR-rel_C_sf"/>
</dbReference>
<gene>
    <name evidence="2" type="ORF">JFL43_03285</name>
</gene>
<keyword evidence="3" id="KW-1185">Reference proteome</keyword>
<name>A0ABS1H3B2_9BACL</name>
<evidence type="ECO:0000313" key="2">
    <source>
        <dbReference type="EMBL" id="MBK3493895.1"/>
    </source>
</evidence>
<dbReference type="Gene3D" id="1.10.357.10">
    <property type="entry name" value="Tetracycline Repressor, domain 2"/>
    <property type="match status" value="1"/>
</dbReference>
<evidence type="ECO:0000313" key="3">
    <source>
        <dbReference type="Proteomes" id="UP000618943"/>
    </source>
</evidence>
<sequence>MWLEFVSYKLRKKELKEDGVKQIIERIMHHLQDSQLLKDGLQLEEEIIHLHAFIDGLALHILMGFVPVDSERIRYLIERELDKLFK</sequence>
<reference evidence="2 3" key="1">
    <citation type="submission" date="2020-12" db="EMBL/GenBank/DDBJ databases">
        <title>YIM B01967 draft genome.</title>
        <authorList>
            <person name="Yan X."/>
        </authorList>
    </citation>
    <scope>NUCLEOTIDE SEQUENCE [LARGE SCALE GENOMIC DNA]</scope>
    <source>
        <strain evidence="2 3">YIM B01967</strain>
    </source>
</reference>
<comment type="caution">
    <text evidence="2">The sequence shown here is derived from an EMBL/GenBank/DDBJ whole genome shotgun (WGS) entry which is preliminary data.</text>
</comment>
<dbReference type="SUPFAM" id="SSF48498">
    <property type="entry name" value="Tetracyclin repressor-like, C-terminal domain"/>
    <property type="match status" value="1"/>
</dbReference>
<evidence type="ECO:0000259" key="1">
    <source>
        <dbReference type="Pfam" id="PF13977"/>
    </source>
</evidence>
<dbReference type="RefSeq" id="WP_200747903.1">
    <property type="nucleotide sequence ID" value="NZ_JAEOAH010000003.1"/>
</dbReference>
<organism evidence="2 3">
    <name type="scientific">Viridibacillus soli</name>
    <dbReference type="NCBI Taxonomy" id="2798301"/>
    <lineage>
        <taxon>Bacteria</taxon>
        <taxon>Bacillati</taxon>
        <taxon>Bacillota</taxon>
        <taxon>Bacilli</taxon>
        <taxon>Bacillales</taxon>
        <taxon>Caryophanaceae</taxon>
        <taxon>Viridibacillus</taxon>
    </lineage>
</organism>
<dbReference type="InterPro" id="IPR039538">
    <property type="entry name" value="BetI_C"/>
</dbReference>
<feature type="domain" description="BetI-type transcriptional repressor C-terminal" evidence="1">
    <location>
        <begin position="2"/>
        <end position="85"/>
    </location>
</feature>
<protein>
    <submittedName>
        <fullName evidence="2">TetR family transcriptional regulator C-terminal domain-containing protein</fullName>
    </submittedName>
</protein>
<accession>A0ABS1H3B2</accession>